<keyword evidence="6 10" id="KW-1133">Transmembrane helix</keyword>
<evidence type="ECO:0000256" key="4">
    <source>
        <dbReference type="ARBA" id="ARBA00022692"/>
    </source>
</evidence>
<evidence type="ECO:0000313" key="11">
    <source>
        <dbReference type="EMBL" id="KGD62340.1"/>
    </source>
</evidence>
<feature type="region of interest" description="Disordered" evidence="9">
    <location>
        <begin position="72"/>
        <end position="95"/>
    </location>
</feature>
<keyword evidence="2" id="KW-0813">Transport</keyword>
<evidence type="ECO:0000256" key="7">
    <source>
        <dbReference type="ARBA" id="ARBA00023010"/>
    </source>
</evidence>
<evidence type="ECO:0000256" key="10">
    <source>
        <dbReference type="SAM" id="Phobius"/>
    </source>
</evidence>
<dbReference type="Pfam" id="PF02416">
    <property type="entry name" value="TatA_B_E"/>
    <property type="match status" value="1"/>
</dbReference>
<keyword evidence="8 10" id="KW-0472">Membrane</keyword>
<dbReference type="PANTHER" id="PTHR33162">
    <property type="entry name" value="SEC-INDEPENDENT PROTEIN TRANSLOCASE PROTEIN TATA, CHLOROPLASTIC"/>
    <property type="match status" value="1"/>
</dbReference>
<name>A0ABR4WFZ7_9GAMM</name>
<comment type="subcellular location">
    <subcellularLocation>
        <location evidence="1">Membrane</location>
        <topology evidence="1">Single-pass membrane protein</topology>
    </subcellularLocation>
</comment>
<evidence type="ECO:0000256" key="5">
    <source>
        <dbReference type="ARBA" id="ARBA00022927"/>
    </source>
</evidence>
<evidence type="ECO:0000256" key="2">
    <source>
        <dbReference type="ARBA" id="ARBA00022448"/>
    </source>
</evidence>
<keyword evidence="4 10" id="KW-0812">Transmembrane</keyword>
<evidence type="ECO:0000256" key="6">
    <source>
        <dbReference type="ARBA" id="ARBA00022989"/>
    </source>
</evidence>
<dbReference type="InterPro" id="IPR018448">
    <property type="entry name" value="TatB"/>
</dbReference>
<comment type="caution">
    <text evidence="11">The sequence shown here is derived from an EMBL/GenBank/DDBJ whole genome shotgun (WGS) entry which is preliminary data.</text>
</comment>
<evidence type="ECO:0000256" key="9">
    <source>
        <dbReference type="SAM" id="MobiDB-lite"/>
    </source>
</evidence>
<dbReference type="InterPro" id="IPR003369">
    <property type="entry name" value="TatA/B/E"/>
</dbReference>
<keyword evidence="5" id="KW-0653">Protein transport</keyword>
<dbReference type="RefSeq" id="WP_052042460.1">
    <property type="nucleotide sequence ID" value="NZ_ARXU01000002.1"/>
</dbReference>
<dbReference type="Gene3D" id="1.20.5.3310">
    <property type="match status" value="1"/>
</dbReference>
<evidence type="ECO:0000256" key="3">
    <source>
        <dbReference type="ARBA" id="ARBA00022475"/>
    </source>
</evidence>
<sequence length="95" mass="10904">MLDFGFMEVLLVCVIALVVLGPEKLPRLVRTLGQWLGKGRAMMKQVQQQLESEARNLDMKERREKIQRELALLQQEPVDKPPMEENGPAKKMESS</sequence>
<keyword evidence="12" id="KW-1185">Reference proteome</keyword>
<gene>
    <name evidence="11" type="ORF">T9A_00631</name>
</gene>
<reference evidence="11 12" key="1">
    <citation type="submission" date="2012-09" db="EMBL/GenBank/DDBJ databases">
        <title>Genome Sequence of alkane-degrading Bacterium Alcanivorax jadensis T9.</title>
        <authorList>
            <person name="Lai Q."/>
            <person name="Shao Z."/>
        </authorList>
    </citation>
    <scope>NUCLEOTIDE SEQUENCE [LARGE SCALE GENOMIC DNA]</scope>
    <source>
        <strain evidence="11 12">T9</strain>
    </source>
</reference>
<dbReference type="NCBIfam" id="TIGR01410">
    <property type="entry name" value="tatB"/>
    <property type="match status" value="1"/>
</dbReference>
<evidence type="ECO:0000256" key="1">
    <source>
        <dbReference type="ARBA" id="ARBA00004167"/>
    </source>
</evidence>
<organism evidence="11 12">
    <name type="scientific">Alcanivorax jadensis T9</name>
    <dbReference type="NCBI Taxonomy" id="1177181"/>
    <lineage>
        <taxon>Bacteria</taxon>
        <taxon>Pseudomonadati</taxon>
        <taxon>Pseudomonadota</taxon>
        <taxon>Gammaproteobacteria</taxon>
        <taxon>Oceanospirillales</taxon>
        <taxon>Alcanivoracaceae</taxon>
        <taxon>Alcanivorax</taxon>
    </lineage>
</organism>
<dbReference type="PANTHER" id="PTHR33162:SF1">
    <property type="entry name" value="SEC-INDEPENDENT PROTEIN TRANSLOCASE PROTEIN TATA, CHLOROPLASTIC"/>
    <property type="match status" value="1"/>
</dbReference>
<dbReference type="Proteomes" id="UP000029443">
    <property type="component" value="Unassembled WGS sequence"/>
</dbReference>
<keyword evidence="3" id="KW-1003">Cell membrane</keyword>
<evidence type="ECO:0000256" key="8">
    <source>
        <dbReference type="ARBA" id="ARBA00023136"/>
    </source>
</evidence>
<protein>
    <submittedName>
        <fullName evidence="11">Sec-independent protein translocase TatB</fullName>
    </submittedName>
</protein>
<dbReference type="EMBL" id="ARXU01000002">
    <property type="protein sequence ID" value="KGD62340.1"/>
    <property type="molecule type" value="Genomic_DNA"/>
</dbReference>
<dbReference type="PRINTS" id="PR01506">
    <property type="entry name" value="TATBPROTEIN"/>
</dbReference>
<accession>A0ABR4WFZ7</accession>
<feature type="transmembrane region" description="Helical" evidence="10">
    <location>
        <begin position="6"/>
        <end position="22"/>
    </location>
</feature>
<evidence type="ECO:0000313" key="12">
    <source>
        <dbReference type="Proteomes" id="UP000029443"/>
    </source>
</evidence>
<proteinExistence type="predicted"/>
<feature type="compositionally biased region" description="Basic and acidic residues" evidence="9">
    <location>
        <begin position="77"/>
        <end position="95"/>
    </location>
</feature>
<keyword evidence="7" id="KW-0811">Translocation</keyword>